<dbReference type="Gene3D" id="3.40.50.300">
    <property type="entry name" value="P-loop containing nucleotide triphosphate hydrolases"/>
    <property type="match status" value="1"/>
</dbReference>
<keyword evidence="11" id="KW-0067">ATP-binding</keyword>
<keyword evidence="3" id="KW-0813">Transport</keyword>
<accession>A0A8B8FU33</accession>
<dbReference type="GO" id="GO:0005886">
    <property type="term" value="C:plasma membrane"/>
    <property type="evidence" value="ECO:0007669"/>
    <property type="project" value="TreeGrafter"/>
</dbReference>
<sequence length="911" mass="100993">MPGPRRFSSGGVGGGGQAWEMGERRYSVAGTDPHLSHHAVTSMGPPASEDLHAWSIYRQNLNSDFTDSALGSSEKSPLPYGNFQLRESTVQSILSHPRYGPKYDVHKSPLSSNMYTYLKFGLPRVFPPNSRRDGSSGYDSSEDGAAIRNQRPYTRTRSDPDFCNHALYHHGGPTLQRQHPGRRGKSISEANLLAPHGYPIRQELPTMRRSVHDLRALSEANHHHHHHYTNPVHHFSAHHLASGRPASIAVVGTTATTPRDRSISMMSNLSPNRSDIYGHPAIVYPYLQVRGLEVPSSSDGKRPKIQGISFEVQAGEVMAFMMTSEREGEALLSSLANRHPCQVQHILLNGQNISISSFSKRIAYVPAEAKLAPNLSVAQTLAFYSHLRKAPARAIPKVSQNDQMGVLIEELGLGQVLNTNVSELTASESQRLSVACHLMSDAEIIMLDRPTATMDIFDTFFLVEFLRQWAAGAPTGVNPRIVMVTLQPPTYEIFTMVSRVALISVGHLMYSGRRRNMLPYFSSADYPCPAFKNPSDYYLDLVTLDDLSAEAMLESSQRVEQLADLFRRRVEPLPDPGPPQSLPGKPRTASVPIQIVAIILRHMAYSQPRSSLRWISRIFIAGILSIVIGAVFWDIPATDPQLSFGDRMGFYYSTMIIGALPLVLQIALNDTHGNDRDAIESDIADNLYSRFVYIVTSIFCGIPPSALIWVVYSVPAYAMSALYQYLNDPEPFFAYILYITVHMSALQLLATAIGYMMPGRLSSSVLTTIAVLVSGVVSGVPLNFADLKRIPGARILSTLSPTRYLMLPLLQSDHTYETLVSLAASLVCRNKQIQHQDIIVQLPCPIPNGTAALIHHGLLTPEVEPYIILTDQDSLWAGLYLWGFFALIVIIFFVSIGRCCNRFHKVCRPQR</sequence>
<dbReference type="GO" id="GO:0140359">
    <property type="term" value="F:ABC-type transporter activity"/>
    <property type="evidence" value="ECO:0007669"/>
    <property type="project" value="InterPro"/>
</dbReference>
<feature type="region of interest" description="Disordered" evidence="7">
    <location>
        <begin position="126"/>
        <end position="162"/>
    </location>
</feature>
<dbReference type="GO" id="GO:0016887">
    <property type="term" value="F:ATP hydrolysis activity"/>
    <property type="evidence" value="ECO:0007669"/>
    <property type="project" value="InterPro"/>
</dbReference>
<protein>
    <submittedName>
        <fullName evidence="11">ATP-binding cassette sub-family G member 8</fullName>
    </submittedName>
</protein>
<dbReference type="Proteomes" id="UP000694846">
    <property type="component" value="Unplaced"/>
</dbReference>
<reference evidence="11" key="1">
    <citation type="submission" date="2025-08" db="UniProtKB">
        <authorList>
            <consortium name="RefSeq"/>
        </authorList>
    </citation>
    <scope>IDENTIFICATION</scope>
    <source>
        <tissue evidence="11">Whole body</tissue>
    </source>
</reference>
<evidence type="ECO:0000256" key="3">
    <source>
        <dbReference type="ARBA" id="ARBA00022448"/>
    </source>
</evidence>
<dbReference type="PROSITE" id="PS50893">
    <property type="entry name" value="ABC_TRANSPORTER_2"/>
    <property type="match status" value="1"/>
</dbReference>
<dbReference type="Pfam" id="PF01061">
    <property type="entry name" value="ABC2_membrane"/>
    <property type="match status" value="1"/>
</dbReference>
<feature type="transmembrane region" description="Helical" evidence="8">
    <location>
        <begin position="493"/>
        <end position="510"/>
    </location>
</feature>
<keyword evidence="5 8" id="KW-1133">Transmembrane helix</keyword>
<feature type="transmembrane region" description="Helical" evidence="8">
    <location>
        <begin position="879"/>
        <end position="901"/>
    </location>
</feature>
<dbReference type="InterPro" id="IPR013525">
    <property type="entry name" value="ABC2_TM"/>
</dbReference>
<gene>
    <name evidence="11" type="primary">LOC112686304</name>
</gene>
<dbReference type="PANTHER" id="PTHR48041:SF89">
    <property type="entry name" value="FI03229P"/>
    <property type="match status" value="1"/>
</dbReference>
<dbReference type="InterPro" id="IPR027417">
    <property type="entry name" value="P-loop_NTPase"/>
</dbReference>
<evidence type="ECO:0000256" key="6">
    <source>
        <dbReference type="ARBA" id="ARBA00023136"/>
    </source>
</evidence>
<dbReference type="GO" id="GO:0005524">
    <property type="term" value="F:ATP binding"/>
    <property type="evidence" value="ECO:0007669"/>
    <property type="project" value="UniProtKB-KW"/>
</dbReference>
<feature type="transmembrane region" description="Helical" evidence="8">
    <location>
        <begin position="650"/>
        <end position="670"/>
    </location>
</feature>
<feature type="transmembrane region" description="Helical" evidence="8">
    <location>
        <begin position="691"/>
        <end position="712"/>
    </location>
</feature>
<keyword evidence="10" id="KW-1185">Reference proteome</keyword>
<dbReference type="GeneID" id="112686304"/>
<comment type="similarity">
    <text evidence="2">Belongs to the ABC transporter superfamily. ABCG family. Eye pigment precursor importer (TC 3.A.1.204) subfamily.</text>
</comment>
<feature type="transmembrane region" description="Helical" evidence="8">
    <location>
        <begin position="614"/>
        <end position="635"/>
    </location>
</feature>
<dbReference type="SUPFAM" id="SSF52540">
    <property type="entry name" value="P-loop containing nucleoside triphosphate hydrolases"/>
    <property type="match status" value="1"/>
</dbReference>
<evidence type="ECO:0000259" key="9">
    <source>
        <dbReference type="PROSITE" id="PS50893"/>
    </source>
</evidence>
<keyword evidence="11" id="KW-0547">Nucleotide-binding</keyword>
<evidence type="ECO:0000256" key="1">
    <source>
        <dbReference type="ARBA" id="ARBA00004141"/>
    </source>
</evidence>
<dbReference type="InterPro" id="IPR050352">
    <property type="entry name" value="ABCG_transporters"/>
</dbReference>
<dbReference type="RefSeq" id="XP_025414307.1">
    <property type="nucleotide sequence ID" value="XM_025558522.1"/>
</dbReference>
<evidence type="ECO:0000256" key="8">
    <source>
        <dbReference type="SAM" id="Phobius"/>
    </source>
</evidence>
<comment type="subcellular location">
    <subcellularLocation>
        <location evidence="1">Membrane</location>
        <topology evidence="1">Multi-pass membrane protein</topology>
    </subcellularLocation>
</comment>
<keyword evidence="4 8" id="KW-0812">Transmembrane</keyword>
<dbReference type="Pfam" id="PF00005">
    <property type="entry name" value="ABC_tran"/>
    <property type="match status" value="1"/>
</dbReference>
<feature type="domain" description="ABC transporter" evidence="9">
    <location>
        <begin position="289"/>
        <end position="530"/>
    </location>
</feature>
<feature type="transmembrane region" description="Helical" evidence="8">
    <location>
        <begin position="765"/>
        <end position="784"/>
    </location>
</feature>
<proteinExistence type="inferred from homology"/>
<dbReference type="AlphaFoldDB" id="A0A8B8FU33"/>
<evidence type="ECO:0000256" key="4">
    <source>
        <dbReference type="ARBA" id="ARBA00022692"/>
    </source>
</evidence>
<evidence type="ECO:0000313" key="10">
    <source>
        <dbReference type="Proteomes" id="UP000694846"/>
    </source>
</evidence>
<evidence type="ECO:0000256" key="5">
    <source>
        <dbReference type="ARBA" id="ARBA00022989"/>
    </source>
</evidence>
<feature type="transmembrane region" description="Helical" evidence="8">
    <location>
        <begin position="732"/>
        <end position="753"/>
    </location>
</feature>
<organism evidence="10 11">
    <name type="scientific">Sipha flava</name>
    <name type="common">yellow sugarcane aphid</name>
    <dbReference type="NCBI Taxonomy" id="143950"/>
    <lineage>
        <taxon>Eukaryota</taxon>
        <taxon>Metazoa</taxon>
        <taxon>Ecdysozoa</taxon>
        <taxon>Arthropoda</taxon>
        <taxon>Hexapoda</taxon>
        <taxon>Insecta</taxon>
        <taxon>Pterygota</taxon>
        <taxon>Neoptera</taxon>
        <taxon>Paraneoptera</taxon>
        <taxon>Hemiptera</taxon>
        <taxon>Sternorrhyncha</taxon>
        <taxon>Aphidomorpha</taxon>
        <taxon>Aphidoidea</taxon>
        <taxon>Aphididae</taxon>
        <taxon>Sipha</taxon>
    </lineage>
</organism>
<evidence type="ECO:0000256" key="2">
    <source>
        <dbReference type="ARBA" id="ARBA00005814"/>
    </source>
</evidence>
<name>A0A8B8FU33_9HEMI</name>
<dbReference type="OrthoDB" id="66620at2759"/>
<dbReference type="InterPro" id="IPR003439">
    <property type="entry name" value="ABC_transporter-like_ATP-bd"/>
</dbReference>
<keyword evidence="6 8" id="KW-0472">Membrane</keyword>
<evidence type="ECO:0000313" key="11">
    <source>
        <dbReference type="RefSeq" id="XP_025414307.1"/>
    </source>
</evidence>
<evidence type="ECO:0000256" key="7">
    <source>
        <dbReference type="SAM" id="MobiDB-lite"/>
    </source>
</evidence>
<dbReference type="PANTHER" id="PTHR48041">
    <property type="entry name" value="ABC TRANSPORTER G FAMILY MEMBER 28"/>
    <property type="match status" value="1"/>
</dbReference>